<dbReference type="OrthoDB" id="5190020at2"/>
<organism evidence="1 2">
    <name type="scientific">Nocardia asteroides NBRC 15531</name>
    <dbReference type="NCBI Taxonomy" id="1110697"/>
    <lineage>
        <taxon>Bacteria</taxon>
        <taxon>Bacillati</taxon>
        <taxon>Actinomycetota</taxon>
        <taxon>Actinomycetes</taxon>
        <taxon>Mycobacteriales</taxon>
        <taxon>Nocardiaceae</taxon>
        <taxon>Nocardia</taxon>
    </lineage>
</organism>
<sequence>MEHLVDVADRFAVGELGSEELTMVAADALARGLDCAALVELACLHRADSGGAPDLFRIALAQLGLDDRADVSWEQRRVEVIVRRTEASARRVLVGDGDPYEHCAVIGEYLHQLAHIADAPMPELSALATDFEVLRVDWEDGYGDPAEHGLALKQSCERLLGRRA</sequence>
<proteinExistence type="predicted"/>
<gene>
    <name evidence="1" type="ORF">NCAST_01_00320</name>
</gene>
<name>U5E8G4_NOCAS</name>
<reference evidence="1 2" key="1">
    <citation type="journal article" date="2014" name="BMC Genomics">
        <title>Genome based analysis of type-I polyketide synthase and nonribosomal peptide synthetase gene clusters in seven strains of five representative Nocardia species.</title>
        <authorList>
            <person name="Komaki H."/>
            <person name="Ichikawa N."/>
            <person name="Hosoyama A."/>
            <person name="Takahashi-Nakaguchi A."/>
            <person name="Matsuzawa T."/>
            <person name="Suzuki K."/>
            <person name="Fujita N."/>
            <person name="Gonoi T."/>
        </authorList>
    </citation>
    <scope>NUCLEOTIDE SEQUENCE [LARGE SCALE GENOMIC DNA]</scope>
    <source>
        <strain evidence="1 2">NBRC 15531</strain>
    </source>
</reference>
<dbReference type="GeneID" id="91516229"/>
<dbReference type="RefSeq" id="WP_019046104.1">
    <property type="nucleotide sequence ID" value="NZ_BAFO02000001.1"/>
</dbReference>
<protein>
    <submittedName>
        <fullName evidence="1">Uncharacterized protein</fullName>
    </submittedName>
</protein>
<keyword evidence="2" id="KW-1185">Reference proteome</keyword>
<comment type="caution">
    <text evidence="1">The sequence shown here is derived from an EMBL/GenBank/DDBJ whole genome shotgun (WGS) entry which is preliminary data.</text>
</comment>
<evidence type="ECO:0000313" key="1">
    <source>
        <dbReference type="EMBL" id="GAD81464.1"/>
    </source>
</evidence>
<dbReference type="AlphaFoldDB" id="U5E8G4"/>
<evidence type="ECO:0000313" key="2">
    <source>
        <dbReference type="Proteomes" id="UP000017048"/>
    </source>
</evidence>
<accession>U5E8G4</accession>
<dbReference type="Proteomes" id="UP000017048">
    <property type="component" value="Unassembled WGS sequence"/>
</dbReference>
<dbReference type="EMBL" id="BAFO02000001">
    <property type="protein sequence ID" value="GAD81464.1"/>
    <property type="molecule type" value="Genomic_DNA"/>
</dbReference>